<accession>A0AB36JRC7</accession>
<dbReference type="EMBL" id="MSPT01000013">
    <property type="protein sequence ID" value="ONK26764.1"/>
    <property type="molecule type" value="Genomic_DNA"/>
</dbReference>
<protein>
    <recommendedName>
        <fullName evidence="5">VOC domain-containing protein</fullName>
    </recommendedName>
</protein>
<evidence type="ECO:0000313" key="3">
    <source>
        <dbReference type="Proteomes" id="UP000188600"/>
    </source>
</evidence>
<reference evidence="3 4" key="1">
    <citation type="submission" date="2016-12" db="EMBL/GenBank/DDBJ databases">
        <authorList>
            <person name="Gulvik C.A."/>
        </authorList>
    </citation>
    <scope>NUCLEOTIDE SEQUENCE [LARGE SCALE GENOMIC DNA]</scope>
    <source>
        <strain evidence="2 4">12-5202</strain>
        <strain evidence="1 3">12-5291</strain>
    </source>
</reference>
<dbReference type="Proteomes" id="UP000188600">
    <property type="component" value="Unassembled WGS sequence"/>
</dbReference>
<evidence type="ECO:0000313" key="4">
    <source>
        <dbReference type="Proteomes" id="UP000188946"/>
    </source>
</evidence>
<name>A0AB36JRC7_9STRE</name>
<comment type="caution">
    <text evidence="1">The sequence shown here is derived from an EMBL/GenBank/DDBJ whole genome shotgun (WGS) entry which is preliminary data.</text>
</comment>
<gene>
    <name evidence="2" type="ORF">BVE84_06805</name>
    <name evidence="1" type="ORF">BVE86_06625</name>
</gene>
<dbReference type="AlphaFoldDB" id="A0AB36JRC7"/>
<dbReference type="InterPro" id="IPR029068">
    <property type="entry name" value="Glyas_Bleomycin-R_OHBP_Dase"/>
</dbReference>
<dbReference type="Gene3D" id="3.10.180.10">
    <property type="entry name" value="2,3-Dihydroxybiphenyl 1,2-Dioxygenase, domain 1"/>
    <property type="match status" value="1"/>
</dbReference>
<dbReference type="Proteomes" id="UP000188946">
    <property type="component" value="Unassembled WGS sequence"/>
</dbReference>
<evidence type="ECO:0008006" key="5">
    <source>
        <dbReference type="Google" id="ProtNLM"/>
    </source>
</evidence>
<evidence type="ECO:0000313" key="2">
    <source>
        <dbReference type="EMBL" id="ONK28275.1"/>
    </source>
</evidence>
<proteinExistence type="predicted"/>
<evidence type="ECO:0000313" key="1">
    <source>
        <dbReference type="EMBL" id="ONK26764.1"/>
    </source>
</evidence>
<keyword evidence="4" id="KW-1185">Reference proteome</keyword>
<organism evidence="1 3">
    <name type="scientific">Streptococcus azizii</name>
    <dbReference type="NCBI Taxonomy" id="1579424"/>
    <lineage>
        <taxon>Bacteria</taxon>
        <taxon>Bacillati</taxon>
        <taxon>Bacillota</taxon>
        <taxon>Bacilli</taxon>
        <taxon>Lactobacillales</taxon>
        <taxon>Streptococcaceae</taxon>
        <taxon>Streptococcus</taxon>
    </lineage>
</organism>
<sequence>MASSNFRRRNCGRWGLLRGKEDLTVHGGTRDQVDQWRQDLLARGVKFLYDDRFPHAGGPDHYALYCEDLDGGGRGIRRILYG</sequence>
<dbReference type="EMBL" id="MSPR01000012">
    <property type="protein sequence ID" value="ONK28275.1"/>
    <property type="molecule type" value="Genomic_DNA"/>
</dbReference>